<sequence>MGKESQLIKSSPSSSSGKFDLNQYLVYSNHPSSDDHSYITNELAFSYPSIYNNNNQSYTHVRERYPAIDVDHIVAPVGNIPKENDQGSYTTSIISQVRSNSISTAATSCKSQIENANNAGEKLQGVSCQELPTICWSSDQIHFLDPNLIVEQDQTRLEDGLTTDVQQNTSDLINHNYRLIAFASSPPPAQDVSRNVNLQSNADTLSYSGNQQSSPICVPTVQPTTTIQTPIAIVPNTEISSIPLLEYLKSEDQEKRQTTFDNNDHCHNYQYEEIPWVIDKSKQNQNNNNCTSQGSYVLENLPSSPIYTSENSKIGKKKISSGSKVKPIESLPPKPHQYFIKNSIELMTMPVTLKFTLKRQEFIEKIATYQEPLDLEYKEVKELIDQKYARLVDLILDPQFQLPKGQLTNYTIKKNHQIRGPSRPDSQGNLGPFRVHSNKRPSMVPPPSSSSSCSSSLGKKKFVHSPSSNNKDNNEIKNDRYYSRLNIYELSKILDLHQYSIQLTKMIESNVLEIFANHCEFQLGYQTWIRDTTKEERTNLIDQLYSYTYNIYPEIDRFKLEVIVRRGSYSLMQSRLRRERRIKQRSRDTN</sequence>
<dbReference type="EMBL" id="AOGT01002133">
    <property type="protein sequence ID" value="EMG46119.1"/>
    <property type="molecule type" value="Genomic_DNA"/>
</dbReference>
<keyword evidence="3" id="KW-1185">Reference proteome</keyword>
<proteinExistence type="predicted"/>
<reference evidence="2 3" key="1">
    <citation type="submission" date="2013-02" db="EMBL/GenBank/DDBJ databases">
        <title>Genome sequence of Candida maltosa Xu316, a potential industrial strain for xylitol and ethanol production.</title>
        <authorList>
            <person name="Yu J."/>
            <person name="Wang Q."/>
            <person name="Geng X."/>
            <person name="Bao W."/>
            <person name="He P."/>
            <person name="Cai J."/>
        </authorList>
    </citation>
    <scope>NUCLEOTIDE SEQUENCE [LARGE SCALE GENOMIC DNA]</scope>
    <source>
        <strain evidence="3">Xu316</strain>
    </source>
</reference>
<dbReference type="AlphaFoldDB" id="M3JUS6"/>
<evidence type="ECO:0000313" key="3">
    <source>
        <dbReference type="Proteomes" id="UP000011777"/>
    </source>
</evidence>
<dbReference type="OrthoDB" id="4096434at2759"/>
<dbReference type="Proteomes" id="UP000011777">
    <property type="component" value="Unassembled WGS sequence"/>
</dbReference>
<evidence type="ECO:0000256" key="1">
    <source>
        <dbReference type="SAM" id="MobiDB-lite"/>
    </source>
</evidence>
<comment type="caution">
    <text evidence="2">The sequence shown here is derived from an EMBL/GenBank/DDBJ whole genome shotgun (WGS) entry which is preliminary data.</text>
</comment>
<dbReference type="eggNOG" id="ENOG502S1A5">
    <property type="taxonomic scope" value="Eukaryota"/>
</dbReference>
<organism evidence="2 3">
    <name type="scientific">Candida maltosa (strain Xu316)</name>
    <name type="common">Yeast</name>
    <dbReference type="NCBI Taxonomy" id="1245528"/>
    <lineage>
        <taxon>Eukaryota</taxon>
        <taxon>Fungi</taxon>
        <taxon>Dikarya</taxon>
        <taxon>Ascomycota</taxon>
        <taxon>Saccharomycotina</taxon>
        <taxon>Pichiomycetes</taxon>
        <taxon>Debaryomycetaceae</taxon>
        <taxon>Candida/Lodderomyces clade</taxon>
        <taxon>Candida</taxon>
    </lineage>
</organism>
<protein>
    <submittedName>
        <fullName evidence="2">Uncharacterized protein</fullName>
    </submittedName>
</protein>
<gene>
    <name evidence="2" type="ORF">G210_3648</name>
</gene>
<evidence type="ECO:0000313" key="2">
    <source>
        <dbReference type="EMBL" id="EMG46119.1"/>
    </source>
</evidence>
<name>M3JUS6_CANMX</name>
<dbReference type="HOGENOM" id="CLU_462307_0_0_1"/>
<accession>M3JUS6</accession>
<feature type="region of interest" description="Disordered" evidence="1">
    <location>
        <begin position="414"/>
        <end position="476"/>
    </location>
</feature>